<evidence type="ECO:0000256" key="6">
    <source>
        <dbReference type="ARBA" id="ARBA00022989"/>
    </source>
</evidence>
<gene>
    <name evidence="9" type="ORF">PM3016_2341</name>
</gene>
<dbReference type="PANTHER" id="PTHR30472">
    <property type="entry name" value="FERRIC ENTEROBACTIN TRANSPORT SYSTEM PERMEASE PROTEIN"/>
    <property type="match status" value="1"/>
</dbReference>
<protein>
    <submittedName>
        <fullName evidence="9">Transport system permease</fullName>
    </submittedName>
</protein>
<dbReference type="GO" id="GO:0005886">
    <property type="term" value="C:plasma membrane"/>
    <property type="evidence" value="ECO:0007669"/>
    <property type="project" value="UniProtKB-SubCell"/>
</dbReference>
<dbReference type="KEGG" id="pmq:PM3016_2341"/>
<evidence type="ECO:0000256" key="8">
    <source>
        <dbReference type="SAM" id="Phobius"/>
    </source>
</evidence>
<feature type="transmembrane region" description="Helical" evidence="8">
    <location>
        <begin position="17"/>
        <end position="36"/>
    </location>
</feature>
<dbReference type="RefSeq" id="WP_014369612.1">
    <property type="nucleotide sequence ID" value="NC_016935.1"/>
</dbReference>
<evidence type="ECO:0000256" key="1">
    <source>
        <dbReference type="ARBA" id="ARBA00004651"/>
    </source>
</evidence>
<organism evidence="9 10">
    <name type="scientific">Paenibacillus mucilaginosus 3016</name>
    <dbReference type="NCBI Taxonomy" id="1116391"/>
    <lineage>
        <taxon>Bacteria</taxon>
        <taxon>Bacillati</taxon>
        <taxon>Bacillota</taxon>
        <taxon>Bacilli</taxon>
        <taxon>Bacillales</taxon>
        <taxon>Paenibacillaceae</taxon>
        <taxon>Paenibacillus</taxon>
    </lineage>
</organism>
<dbReference type="InterPro" id="IPR037294">
    <property type="entry name" value="ABC_BtuC-like"/>
</dbReference>
<dbReference type="AlphaFoldDB" id="H6NJF0"/>
<dbReference type="Proteomes" id="UP000007523">
    <property type="component" value="Chromosome"/>
</dbReference>
<evidence type="ECO:0000256" key="7">
    <source>
        <dbReference type="ARBA" id="ARBA00023136"/>
    </source>
</evidence>
<dbReference type="STRING" id="1116391.PM3016_2341"/>
<feature type="transmembrane region" description="Helical" evidence="8">
    <location>
        <begin position="292"/>
        <end position="311"/>
    </location>
</feature>
<dbReference type="CDD" id="cd06550">
    <property type="entry name" value="TM_ABC_iron-siderophores_like"/>
    <property type="match status" value="1"/>
</dbReference>
<dbReference type="InterPro" id="IPR000522">
    <property type="entry name" value="ABC_transptr_permease_BtuC"/>
</dbReference>
<feature type="transmembrane region" description="Helical" evidence="8">
    <location>
        <begin position="323"/>
        <end position="340"/>
    </location>
</feature>
<feature type="transmembrane region" description="Helical" evidence="8">
    <location>
        <begin position="101"/>
        <end position="122"/>
    </location>
</feature>
<name>H6NJF0_9BACL</name>
<keyword evidence="6 8" id="KW-1133">Transmembrane helix</keyword>
<dbReference type="GO" id="GO:0033214">
    <property type="term" value="P:siderophore-iron import into cell"/>
    <property type="evidence" value="ECO:0007669"/>
    <property type="project" value="TreeGrafter"/>
</dbReference>
<dbReference type="EMBL" id="CP003235">
    <property type="protein sequence ID" value="AFC29229.1"/>
    <property type="molecule type" value="Genomic_DNA"/>
</dbReference>
<keyword evidence="4" id="KW-1003">Cell membrane</keyword>
<keyword evidence="10" id="KW-1185">Reference proteome</keyword>
<feature type="transmembrane region" description="Helical" evidence="8">
    <location>
        <begin position="253"/>
        <end position="277"/>
    </location>
</feature>
<comment type="subcellular location">
    <subcellularLocation>
        <location evidence="1">Cell membrane</location>
        <topology evidence="1">Multi-pass membrane protein</topology>
    </subcellularLocation>
</comment>
<dbReference type="Pfam" id="PF01032">
    <property type="entry name" value="FecCD"/>
    <property type="match status" value="1"/>
</dbReference>
<sequence>MAHLQAAPDRNHRTARAAAVITGLCVLILLAFIISMNTGVIRLAPVDVARTLFGGGTDQQKLILFDFRLPRIVISLLVGAGFAVSGAILQGVSRNALADPGLLGINAGAGLAVVLYISFFPVKEEAPVFFMPLLALLGAGTAAALVYLLAYKKEQGISSTRLILIGIAVAAGMGALMLVLTIRLDPKNYQFVAVWLAGSIWGTSWKYVTAVLPWMLVLLPLVFYKARVLDVLHLGEQVAAGLGVAIERERRRLLAAAVVLAGVCVAVGGGIGFVGLIGPHLARLLVGPKHRYLLPASALTGALMLLVADTLGRWILQPTEVPTGIVVAVIGAPYFLYLLSRSKA</sequence>
<keyword evidence="3" id="KW-0813">Transport</keyword>
<feature type="transmembrane region" description="Helical" evidence="8">
    <location>
        <begin position="162"/>
        <end position="184"/>
    </location>
</feature>
<reference evidence="9 10" key="1">
    <citation type="journal article" date="2012" name="J. Bacteriol.">
        <title>Complete Genome Sequence of Paenibacillus mucilaginosus 3016, a Bacterium Functional as Microbial Fertilizer.</title>
        <authorList>
            <person name="Ma M."/>
            <person name="Wang Z."/>
            <person name="Li L."/>
            <person name="Jiang X."/>
            <person name="Guan D."/>
            <person name="Cao F."/>
            <person name="Chen H."/>
            <person name="Wang X."/>
            <person name="Shen D."/>
            <person name="Du B."/>
            <person name="Li J."/>
        </authorList>
    </citation>
    <scope>NUCLEOTIDE SEQUENCE [LARGE SCALE GENOMIC DNA]</scope>
    <source>
        <strain evidence="9 10">3016</strain>
    </source>
</reference>
<dbReference type="SUPFAM" id="SSF81345">
    <property type="entry name" value="ABC transporter involved in vitamin B12 uptake, BtuC"/>
    <property type="match status" value="1"/>
</dbReference>
<evidence type="ECO:0000313" key="10">
    <source>
        <dbReference type="Proteomes" id="UP000007523"/>
    </source>
</evidence>
<evidence type="ECO:0000256" key="2">
    <source>
        <dbReference type="ARBA" id="ARBA00007935"/>
    </source>
</evidence>
<keyword evidence="5 8" id="KW-0812">Transmembrane</keyword>
<keyword evidence="7 8" id="KW-0472">Membrane</keyword>
<dbReference type="FunFam" id="1.10.3470.10:FF:000001">
    <property type="entry name" value="Vitamin B12 ABC transporter permease BtuC"/>
    <property type="match status" value="1"/>
</dbReference>
<feature type="transmembrane region" description="Helical" evidence="8">
    <location>
        <begin position="128"/>
        <end position="150"/>
    </location>
</feature>
<accession>H6NJF0</accession>
<feature type="transmembrane region" description="Helical" evidence="8">
    <location>
        <begin position="204"/>
        <end position="224"/>
    </location>
</feature>
<dbReference type="GO" id="GO:0022857">
    <property type="term" value="F:transmembrane transporter activity"/>
    <property type="evidence" value="ECO:0007669"/>
    <property type="project" value="InterPro"/>
</dbReference>
<evidence type="ECO:0000256" key="3">
    <source>
        <dbReference type="ARBA" id="ARBA00022448"/>
    </source>
</evidence>
<comment type="similarity">
    <text evidence="2">Belongs to the binding-protein-dependent transport system permease family. FecCD subfamily.</text>
</comment>
<evidence type="ECO:0000256" key="5">
    <source>
        <dbReference type="ARBA" id="ARBA00022692"/>
    </source>
</evidence>
<evidence type="ECO:0000313" key="9">
    <source>
        <dbReference type="EMBL" id="AFC29229.1"/>
    </source>
</evidence>
<proteinExistence type="inferred from homology"/>
<dbReference type="HOGENOM" id="CLU_013016_1_2_9"/>
<evidence type="ECO:0000256" key="4">
    <source>
        <dbReference type="ARBA" id="ARBA00022475"/>
    </source>
</evidence>
<feature type="transmembrane region" description="Helical" evidence="8">
    <location>
        <begin position="72"/>
        <end position="89"/>
    </location>
</feature>
<dbReference type="Gene3D" id="1.10.3470.10">
    <property type="entry name" value="ABC transporter involved in vitamin B12 uptake, BtuC"/>
    <property type="match status" value="1"/>
</dbReference>
<dbReference type="PANTHER" id="PTHR30472:SF64">
    <property type="entry name" value="IRON(3+)-HYDROXAMATE IMPORT SYSTEM PERMEASE PROTEIN FHUG"/>
    <property type="match status" value="1"/>
</dbReference>